<feature type="transmembrane region" description="Helical" evidence="5">
    <location>
        <begin position="246"/>
        <end position="265"/>
    </location>
</feature>
<dbReference type="Pfam" id="PF00535">
    <property type="entry name" value="Glycos_transf_2"/>
    <property type="match status" value="1"/>
</dbReference>
<dbReference type="InterPro" id="IPR029044">
    <property type="entry name" value="Nucleotide-diphossugar_trans"/>
</dbReference>
<feature type="domain" description="Glycosyltransferase 2-like" evidence="6">
    <location>
        <begin position="2"/>
        <end position="135"/>
    </location>
</feature>
<evidence type="ECO:0000256" key="3">
    <source>
        <dbReference type="ARBA" id="ARBA00022989"/>
    </source>
</evidence>
<keyword evidence="4 5" id="KW-0472">Membrane</keyword>
<evidence type="ECO:0000259" key="6">
    <source>
        <dbReference type="Pfam" id="PF00535"/>
    </source>
</evidence>
<evidence type="ECO:0000256" key="1">
    <source>
        <dbReference type="ARBA" id="ARBA00004141"/>
    </source>
</evidence>
<dbReference type="STRING" id="717606.PaecuDRAFT_0513"/>
<dbReference type="GO" id="GO:0000271">
    <property type="term" value="P:polysaccharide biosynthetic process"/>
    <property type="evidence" value="ECO:0007669"/>
    <property type="project" value="InterPro"/>
</dbReference>
<dbReference type="CDD" id="cd04179">
    <property type="entry name" value="DPM_DPG-synthase_like"/>
    <property type="match status" value="1"/>
</dbReference>
<evidence type="ECO:0000313" key="9">
    <source>
        <dbReference type="Proteomes" id="UP000005387"/>
    </source>
</evidence>
<dbReference type="Pfam" id="PF04138">
    <property type="entry name" value="GtrA_DPMS_TM"/>
    <property type="match status" value="1"/>
</dbReference>
<evidence type="ECO:0000256" key="4">
    <source>
        <dbReference type="ARBA" id="ARBA00023136"/>
    </source>
</evidence>
<dbReference type="Proteomes" id="UP000005387">
    <property type="component" value="Unassembled WGS sequence"/>
</dbReference>
<evidence type="ECO:0000256" key="5">
    <source>
        <dbReference type="SAM" id="Phobius"/>
    </source>
</evidence>
<dbReference type="OrthoDB" id="9810303at2"/>
<reference evidence="8 9" key="1">
    <citation type="submission" date="2010-07" db="EMBL/GenBank/DDBJ databases">
        <title>The draft genome of Paenibacillus curdlanolyticus YK9.</title>
        <authorList>
            <consortium name="US DOE Joint Genome Institute (JGI-PGF)"/>
            <person name="Lucas S."/>
            <person name="Copeland A."/>
            <person name="Lapidus A."/>
            <person name="Cheng J.-F."/>
            <person name="Bruce D."/>
            <person name="Goodwin L."/>
            <person name="Pitluck S."/>
            <person name="Land M.L."/>
            <person name="Hauser L."/>
            <person name="Chang Y.-J."/>
            <person name="Jeffries C."/>
            <person name="Anderson I.J."/>
            <person name="Johnson E."/>
            <person name="Loganathan U."/>
            <person name="Mulhopadhyay B."/>
            <person name="Kyrpides N."/>
            <person name="Woyke T.J."/>
        </authorList>
    </citation>
    <scope>NUCLEOTIDE SEQUENCE [LARGE SCALE GENOMIC DNA]</scope>
    <source>
        <strain evidence="8 9">YK9</strain>
    </source>
</reference>
<dbReference type="InterPro" id="IPR007267">
    <property type="entry name" value="GtrA_DPMS_TM"/>
</dbReference>
<dbReference type="SUPFAM" id="SSF53448">
    <property type="entry name" value="Nucleotide-diphospho-sugar transferases"/>
    <property type="match status" value="1"/>
</dbReference>
<dbReference type="Gene3D" id="3.90.550.10">
    <property type="entry name" value="Spore Coat Polysaccharide Biosynthesis Protein SpsA, Chain A"/>
    <property type="match status" value="1"/>
</dbReference>
<keyword evidence="2 5" id="KW-0812">Transmembrane</keyword>
<dbReference type="GO" id="GO:0016740">
    <property type="term" value="F:transferase activity"/>
    <property type="evidence" value="ECO:0007669"/>
    <property type="project" value="UniProtKB-KW"/>
</dbReference>
<proteinExistence type="predicted"/>
<organism evidence="8 9">
    <name type="scientific">Paenibacillus curdlanolyticus YK9</name>
    <dbReference type="NCBI Taxonomy" id="717606"/>
    <lineage>
        <taxon>Bacteria</taxon>
        <taxon>Bacillati</taxon>
        <taxon>Bacillota</taxon>
        <taxon>Bacilli</taxon>
        <taxon>Bacillales</taxon>
        <taxon>Paenibacillaceae</taxon>
        <taxon>Paenibacillus</taxon>
    </lineage>
</organism>
<feature type="transmembrane region" description="Helical" evidence="5">
    <location>
        <begin position="286"/>
        <end position="304"/>
    </location>
</feature>
<dbReference type="PANTHER" id="PTHR48090">
    <property type="entry name" value="UNDECAPRENYL-PHOSPHATE 4-DEOXY-4-FORMAMIDO-L-ARABINOSE TRANSFERASE-RELATED"/>
    <property type="match status" value="1"/>
</dbReference>
<keyword evidence="9" id="KW-1185">Reference proteome</keyword>
<dbReference type="PANTHER" id="PTHR48090:SF6">
    <property type="entry name" value="SLR5056 PROTEIN"/>
    <property type="match status" value="1"/>
</dbReference>
<dbReference type="InterPro" id="IPR001173">
    <property type="entry name" value="Glyco_trans_2-like"/>
</dbReference>
<name>E0I3Y8_9BACL</name>
<gene>
    <name evidence="8" type="ORF">PaecuDRAFT_0513</name>
</gene>
<keyword evidence="8" id="KW-0808">Transferase</keyword>
<dbReference type="RefSeq" id="WP_006036530.1">
    <property type="nucleotide sequence ID" value="NZ_AEDD01000001.1"/>
</dbReference>
<comment type="subcellular location">
    <subcellularLocation>
        <location evidence="1">Membrane</location>
        <topology evidence="1">Multi-pass membrane protein</topology>
    </subcellularLocation>
</comment>
<accession>E0I3Y8</accession>
<evidence type="ECO:0000256" key="2">
    <source>
        <dbReference type="ARBA" id="ARBA00022692"/>
    </source>
</evidence>
<sequence>MTVLIPSYEPDNRLLELILQLKATGNHDIIVVDDGSGERYHDIFEQTARYGCKVLTHAINLGKGRALKTGFQYMLEHGQHDSIICADSDGQHLPDDIMRIAKAVEAHPCQIVLGSRRFTGKVPLRSRFGNTATRMVYGFTTGTSLHDTQTGLRGYSPEMLEWLCRVPGDRFEYEMNMLLDAQSEGYHLLEVPIDTVYLDDNKSSHFRPIADSMSVYMPIVKFSCSSLFAALVDYLLLFLVHVLTSSLLLSVVAARVSSSIINYSMNRKFVFASGSESKVQRSLPRYFSLVLLILALNYGLLYTLHDRLSIALLPAKLLTEGVLFVLSYWAQRKFVY</sequence>
<keyword evidence="3 5" id="KW-1133">Transmembrane helix</keyword>
<dbReference type="AlphaFoldDB" id="E0I3Y8"/>
<dbReference type="GO" id="GO:0016020">
    <property type="term" value="C:membrane"/>
    <property type="evidence" value="ECO:0007669"/>
    <property type="project" value="UniProtKB-SubCell"/>
</dbReference>
<feature type="domain" description="GtrA/DPMS transmembrane" evidence="7">
    <location>
        <begin position="221"/>
        <end position="335"/>
    </location>
</feature>
<dbReference type="EMBL" id="AEDD01000001">
    <property type="protein sequence ID" value="EFM13002.1"/>
    <property type="molecule type" value="Genomic_DNA"/>
</dbReference>
<dbReference type="eggNOG" id="COG2246">
    <property type="taxonomic scope" value="Bacteria"/>
</dbReference>
<dbReference type="InterPro" id="IPR050256">
    <property type="entry name" value="Glycosyltransferase_2"/>
</dbReference>
<evidence type="ECO:0000313" key="8">
    <source>
        <dbReference type="EMBL" id="EFM13002.1"/>
    </source>
</evidence>
<dbReference type="eggNOG" id="COG1216">
    <property type="taxonomic scope" value="Bacteria"/>
</dbReference>
<protein>
    <submittedName>
        <fullName evidence="8">Glycosyl transferase family 2</fullName>
    </submittedName>
</protein>
<evidence type="ECO:0000259" key="7">
    <source>
        <dbReference type="Pfam" id="PF04138"/>
    </source>
</evidence>
<feature type="transmembrane region" description="Helical" evidence="5">
    <location>
        <begin position="310"/>
        <end position="330"/>
    </location>
</feature>